<comment type="caution">
    <text evidence="3">The sequence shown here is derived from an EMBL/GenBank/DDBJ whole genome shotgun (WGS) entry which is preliminary data.</text>
</comment>
<feature type="signal peptide" evidence="1">
    <location>
        <begin position="1"/>
        <end position="22"/>
    </location>
</feature>
<dbReference type="Gene3D" id="1.20.1270.180">
    <property type="match status" value="1"/>
</dbReference>
<dbReference type="EMBL" id="JACOAF010000002">
    <property type="protein sequence ID" value="MBC3538244.1"/>
    <property type="molecule type" value="Genomic_DNA"/>
</dbReference>
<dbReference type="PANTHER" id="PTHR39176">
    <property type="entry name" value="PERIPLASMIC PROTEIN-RELATED"/>
    <property type="match status" value="1"/>
</dbReference>
<feature type="domain" description="Lysozyme inhibitor LprI-like N-terminal" evidence="2">
    <location>
        <begin position="36"/>
        <end position="131"/>
    </location>
</feature>
<sequence>MEFKLFLLALLLTFSFSSAALAQEKQDPIDVTLTKCLDQKENQTTAGMCHCTYTALEEWDKKLNATYKSLLPKLNASAKTSLVTAQRQWVLFKEKEINLIDATYGKADGTMWQVVRATKVLSLTKDRAVELESLLETLPEL</sequence>
<dbReference type="Pfam" id="PF07007">
    <property type="entry name" value="LprI"/>
    <property type="match status" value="1"/>
</dbReference>
<dbReference type="PANTHER" id="PTHR39176:SF1">
    <property type="entry name" value="PERIPLASMIC PROTEIN"/>
    <property type="match status" value="1"/>
</dbReference>
<feature type="chain" id="PRO_5046028921" evidence="1">
    <location>
        <begin position="23"/>
        <end position="141"/>
    </location>
</feature>
<name>A0ABR6VLZ2_9BACT</name>
<organism evidence="3 4">
    <name type="scientific">Rufibacter sediminis</name>
    <dbReference type="NCBI Taxonomy" id="2762756"/>
    <lineage>
        <taxon>Bacteria</taxon>
        <taxon>Pseudomonadati</taxon>
        <taxon>Bacteroidota</taxon>
        <taxon>Cytophagia</taxon>
        <taxon>Cytophagales</taxon>
        <taxon>Hymenobacteraceae</taxon>
        <taxon>Rufibacter</taxon>
    </lineage>
</organism>
<gene>
    <name evidence="3" type="ORF">H7U12_01045</name>
</gene>
<reference evidence="3 4" key="1">
    <citation type="journal article" date="2019" name="Int. J. Syst. Evol. Microbiol.">
        <title>Rufibacter sediminis sp. nov., isolated from freshwater lake sediment.</title>
        <authorList>
            <person name="Qu J.H."/>
            <person name="Zhang L.J."/>
            <person name="Fu Y.H."/>
            <person name="Li H.F."/>
        </authorList>
    </citation>
    <scope>NUCLEOTIDE SEQUENCE [LARGE SCALE GENOMIC DNA]</scope>
    <source>
        <strain evidence="3 4">H-1</strain>
    </source>
</reference>
<keyword evidence="1" id="KW-0732">Signal</keyword>
<dbReference type="RefSeq" id="WP_186631551.1">
    <property type="nucleotide sequence ID" value="NZ_JACOAF010000002.1"/>
</dbReference>
<protein>
    <submittedName>
        <fullName evidence="3">DUF1311 domain-containing protein</fullName>
    </submittedName>
</protein>
<accession>A0ABR6VLZ2</accession>
<evidence type="ECO:0000259" key="2">
    <source>
        <dbReference type="Pfam" id="PF07007"/>
    </source>
</evidence>
<evidence type="ECO:0000313" key="4">
    <source>
        <dbReference type="Proteomes" id="UP000659698"/>
    </source>
</evidence>
<proteinExistence type="predicted"/>
<evidence type="ECO:0000313" key="3">
    <source>
        <dbReference type="EMBL" id="MBC3538244.1"/>
    </source>
</evidence>
<evidence type="ECO:0000256" key="1">
    <source>
        <dbReference type="SAM" id="SignalP"/>
    </source>
</evidence>
<dbReference type="InterPro" id="IPR009739">
    <property type="entry name" value="LprI-like_N"/>
</dbReference>
<keyword evidence="4" id="KW-1185">Reference proteome</keyword>
<dbReference type="Proteomes" id="UP000659698">
    <property type="component" value="Unassembled WGS sequence"/>
</dbReference>